<dbReference type="Pfam" id="PF11579">
    <property type="entry name" value="DUF3238"/>
    <property type="match status" value="1"/>
</dbReference>
<sequence>MQSVKDITVKQLGQDLHLSWQTNDSVQLTRDGTTLVTGAVQQYVDSNLVPLAPVQYELETGEEFLTIDTALVLDEGQLFWNQKSTTIIRSDQELLIRWGAIPDVESYSVFRDGKRLGETAEHEWYEASPQDVSARYEIRALRPASQENTPLSSVMEGALKLLNTLKREPDREREFESFIFYVRLHPFGRDIDSVAEETTRARLRILTFIAPPILKNPNLLSPHIYFEGDDRTYDPHASEYRTLTEIAMTSLTDNAHVLLDKQANPTRSLTSTGRLRSEDVASTQQVYLENIAKKQHSLQFTVYHSVGNPLVIAPDINYTVHTAFERERWRLSGTHLRSPHHEIYLQTESNTFIPVHQTHDLGLSFLADPLPSCHWLFMEAR</sequence>
<dbReference type="Proteomes" id="UP000001681">
    <property type="component" value="Chromosome"/>
</dbReference>
<keyword evidence="2" id="KW-1185">Reference proteome</keyword>
<dbReference type="HOGENOM" id="CLU_622085_0_0_9"/>
<name>B1YET3_EXIS2</name>
<dbReference type="KEGG" id="esi:Exig_1212"/>
<proteinExistence type="predicted"/>
<reference evidence="1 2" key="1">
    <citation type="journal article" date="2006" name="Extremophiles">
        <title>Characterization of Exiguobacterium isolates from the Siberian permafrost. Description of Exiguobacterium sibiricum sp. nov.</title>
        <authorList>
            <person name="Rodrigues D.F."/>
            <person name="Goris J."/>
            <person name="Vishnivetskaya T."/>
            <person name="Gilichinsky D."/>
            <person name="Thomashow M.F."/>
            <person name="Tiedje J.M."/>
        </authorList>
    </citation>
    <scope>NUCLEOTIDE SEQUENCE [LARGE SCALE GENOMIC DNA]</scope>
    <source>
        <strain evidence="2">DSM 17290 / CIP 109462 / JCM 13490 / 255-15</strain>
    </source>
</reference>
<dbReference type="STRING" id="262543.Exig_1212"/>
<dbReference type="eggNOG" id="ENOG502ZBHF">
    <property type="taxonomic scope" value="Bacteria"/>
</dbReference>
<evidence type="ECO:0000313" key="1">
    <source>
        <dbReference type="EMBL" id="ACB60691.1"/>
    </source>
</evidence>
<gene>
    <name evidence="1" type="ordered locus">Exig_1212</name>
</gene>
<reference evidence="1 2" key="2">
    <citation type="journal article" date="2008" name="BMC Genomics">
        <title>Architecture of thermal adaptation in an Exiguobacterium sibiricum strain isolated from 3 million year old permafrost: a genome and transcriptome approach.</title>
        <authorList>
            <person name="Rodrigues D.F."/>
            <person name="Ivanova N."/>
            <person name="He Z."/>
            <person name="Huebner M."/>
            <person name="Zhou J."/>
            <person name="Tiedje J.M."/>
        </authorList>
    </citation>
    <scope>NUCLEOTIDE SEQUENCE [LARGE SCALE GENOMIC DNA]</scope>
    <source>
        <strain evidence="2">DSM 17290 / CIP 109462 / JCM 13490 / 255-15</strain>
    </source>
</reference>
<reference evidence="2" key="3">
    <citation type="submission" date="2008-04" db="EMBL/GenBank/DDBJ databases">
        <title>Complete sequence of chromosome of Exiguobacterium sibiricum 255-15.</title>
        <authorList>
            <consortium name="US DOE Joint Genome Institute"/>
            <person name="Copeland A."/>
            <person name="Lucas S."/>
            <person name="Lapidus A."/>
            <person name="Glavina del Rio T."/>
            <person name="Dalin E."/>
            <person name="Tice H."/>
            <person name="Bruce D."/>
            <person name="Goodwin L."/>
            <person name="Pitluck S."/>
            <person name="Kiss H."/>
            <person name="Chertkov O."/>
            <person name="Monk C."/>
            <person name="Brettin T."/>
            <person name="Detter J.C."/>
            <person name="Han C."/>
            <person name="Kuske C.R."/>
            <person name="Schmutz J."/>
            <person name="Larimer F."/>
            <person name="Land M."/>
            <person name="Hauser L."/>
            <person name="Kyrpides N."/>
            <person name="Mikhailova N."/>
            <person name="Vishnivetskaya T."/>
            <person name="Rodrigues D.F."/>
            <person name="Gilichinsky D."/>
            <person name="Tiedje J."/>
            <person name="Richardson P."/>
        </authorList>
    </citation>
    <scope>NUCLEOTIDE SEQUENCE [LARGE SCALE GENOMIC DNA]</scope>
    <source>
        <strain evidence="2">DSM 17290 / CIP 109462 / JCM 13490 / 255-15</strain>
    </source>
</reference>
<evidence type="ECO:0000313" key="2">
    <source>
        <dbReference type="Proteomes" id="UP000001681"/>
    </source>
</evidence>
<accession>B1YET3</accession>
<evidence type="ECO:0008006" key="3">
    <source>
        <dbReference type="Google" id="ProtNLM"/>
    </source>
</evidence>
<organism evidence="1 2">
    <name type="scientific">Exiguobacterium sibiricum (strain DSM 17290 / CCUG 55495 / CIP 109462 / JCM 13490 / 255-15)</name>
    <dbReference type="NCBI Taxonomy" id="262543"/>
    <lineage>
        <taxon>Bacteria</taxon>
        <taxon>Bacillati</taxon>
        <taxon>Bacillota</taxon>
        <taxon>Bacilli</taxon>
        <taxon>Bacillales</taxon>
        <taxon>Bacillales Family XII. Incertae Sedis</taxon>
        <taxon>Exiguobacterium</taxon>
    </lineage>
</organism>
<dbReference type="AlphaFoldDB" id="B1YET3"/>
<protein>
    <recommendedName>
        <fullName evidence="3">DUF3238 domain-containing protein</fullName>
    </recommendedName>
</protein>
<dbReference type="EMBL" id="CP001022">
    <property type="protein sequence ID" value="ACB60691.1"/>
    <property type="molecule type" value="Genomic_DNA"/>
</dbReference>
<dbReference type="RefSeq" id="WP_012370112.1">
    <property type="nucleotide sequence ID" value="NC_010556.1"/>
</dbReference>
<dbReference type="InterPro" id="IPR021631">
    <property type="entry name" value="DUF3238"/>
</dbReference>
<dbReference type="OrthoDB" id="2444319at2"/>